<reference evidence="2 3" key="1">
    <citation type="submission" date="2020-10" db="EMBL/GenBank/DDBJ databases">
        <title>Plant Genome Project.</title>
        <authorList>
            <person name="Zhang R.-G."/>
        </authorList>
    </citation>
    <scope>NUCLEOTIDE SEQUENCE [LARGE SCALE GENOMIC DNA]</scope>
    <source>
        <strain evidence="2">FAFU-HL-1</strain>
        <tissue evidence="2">Leaf</tissue>
    </source>
</reference>
<name>A0A835J1F6_9ROSI</name>
<comment type="caution">
    <text evidence="2">The sequence shown here is derived from an EMBL/GenBank/DDBJ whole genome shotgun (WGS) entry which is preliminary data.</text>
</comment>
<accession>A0A835J1F6</accession>
<dbReference type="EMBL" id="JADGMS010000019">
    <property type="protein sequence ID" value="KAF9661031.1"/>
    <property type="molecule type" value="Genomic_DNA"/>
</dbReference>
<proteinExistence type="predicted"/>
<dbReference type="PANTHER" id="PTHR36320:SF1">
    <property type="entry name" value="OS04G0611300 PROTEIN"/>
    <property type="match status" value="1"/>
</dbReference>
<organism evidence="2 3">
    <name type="scientific">Salix dunnii</name>
    <dbReference type="NCBI Taxonomy" id="1413687"/>
    <lineage>
        <taxon>Eukaryota</taxon>
        <taxon>Viridiplantae</taxon>
        <taxon>Streptophyta</taxon>
        <taxon>Embryophyta</taxon>
        <taxon>Tracheophyta</taxon>
        <taxon>Spermatophyta</taxon>
        <taxon>Magnoliopsida</taxon>
        <taxon>eudicotyledons</taxon>
        <taxon>Gunneridae</taxon>
        <taxon>Pentapetalae</taxon>
        <taxon>rosids</taxon>
        <taxon>fabids</taxon>
        <taxon>Malpighiales</taxon>
        <taxon>Salicaceae</taxon>
        <taxon>Saliceae</taxon>
        <taxon>Salix</taxon>
    </lineage>
</organism>
<gene>
    <name evidence="2" type="ORF">SADUNF_Sadunf19G0025700</name>
</gene>
<feature type="region of interest" description="Disordered" evidence="1">
    <location>
        <begin position="148"/>
        <end position="178"/>
    </location>
</feature>
<dbReference type="Proteomes" id="UP000657918">
    <property type="component" value="Unassembled WGS sequence"/>
</dbReference>
<protein>
    <submittedName>
        <fullName evidence="2">Uncharacterized protein</fullName>
    </submittedName>
</protein>
<evidence type="ECO:0000313" key="3">
    <source>
        <dbReference type="Proteomes" id="UP000657918"/>
    </source>
</evidence>
<sequence length="218" mass="24044">MSFNGGEICPIEYSFKLFLNFNPNNDLKSLETSLGENQLTLMEINEDDLQSNTIKGEDHLQSNGEGNPALSPIAAKLQEANYDRVRDVIAAVAALERAIRRDLVQPLCDKKDEAKLAVLEATLVGPKFPVKPSPFASTSFSAAMDTTATTTTIETQMGVERGAGDEDEKSDNEDLAEADEEEFDLDLARKLLDVAIAATWIYILMKNKENIIDDHLHL</sequence>
<dbReference type="PANTHER" id="PTHR36320">
    <property type="entry name" value="OS04G0611300 PROTEIN"/>
    <property type="match status" value="1"/>
</dbReference>
<evidence type="ECO:0000256" key="1">
    <source>
        <dbReference type="SAM" id="MobiDB-lite"/>
    </source>
</evidence>
<feature type="compositionally biased region" description="Acidic residues" evidence="1">
    <location>
        <begin position="165"/>
        <end position="178"/>
    </location>
</feature>
<keyword evidence="3" id="KW-1185">Reference proteome</keyword>
<evidence type="ECO:0000313" key="2">
    <source>
        <dbReference type="EMBL" id="KAF9661031.1"/>
    </source>
</evidence>
<dbReference type="AlphaFoldDB" id="A0A835J1F6"/>